<evidence type="ECO:0000313" key="2">
    <source>
        <dbReference type="Proteomes" id="UP000324800"/>
    </source>
</evidence>
<accession>A0A5J4UFL0</accession>
<gene>
    <name evidence="1" type="ORF">EZS28_036128</name>
</gene>
<name>A0A5J4UFL0_9EUKA</name>
<dbReference type="Proteomes" id="UP000324800">
    <property type="component" value="Unassembled WGS sequence"/>
</dbReference>
<dbReference type="AlphaFoldDB" id="A0A5J4UFL0"/>
<protein>
    <submittedName>
        <fullName evidence="1">Uncharacterized protein</fullName>
    </submittedName>
</protein>
<proteinExistence type="predicted"/>
<dbReference type="EMBL" id="SNRW01017444">
    <property type="protein sequence ID" value="KAA6368345.1"/>
    <property type="molecule type" value="Genomic_DNA"/>
</dbReference>
<reference evidence="1 2" key="1">
    <citation type="submission" date="2019-03" db="EMBL/GenBank/DDBJ databases">
        <title>Single cell metagenomics reveals metabolic interactions within the superorganism composed of flagellate Streblomastix strix and complex community of Bacteroidetes bacteria on its surface.</title>
        <authorList>
            <person name="Treitli S.C."/>
            <person name="Kolisko M."/>
            <person name="Husnik F."/>
            <person name="Keeling P."/>
            <person name="Hampl V."/>
        </authorList>
    </citation>
    <scope>NUCLEOTIDE SEQUENCE [LARGE SCALE GENOMIC DNA]</scope>
    <source>
        <strain evidence="1">ST1C</strain>
    </source>
</reference>
<sequence>MRIIIGYPSLSIFDFFFEIALSLQYGWFIKTGTVKEETFWKHREIKFVNKYAYHDYNRAIKRHRREQKGFANGTPAYSARHRTLAYLKAREEYRCRF</sequence>
<comment type="caution">
    <text evidence="1">The sequence shown here is derived from an EMBL/GenBank/DDBJ whole genome shotgun (WGS) entry which is preliminary data.</text>
</comment>
<evidence type="ECO:0000313" key="1">
    <source>
        <dbReference type="EMBL" id="KAA6368345.1"/>
    </source>
</evidence>
<organism evidence="1 2">
    <name type="scientific">Streblomastix strix</name>
    <dbReference type="NCBI Taxonomy" id="222440"/>
    <lineage>
        <taxon>Eukaryota</taxon>
        <taxon>Metamonada</taxon>
        <taxon>Preaxostyla</taxon>
        <taxon>Oxymonadida</taxon>
        <taxon>Streblomastigidae</taxon>
        <taxon>Streblomastix</taxon>
    </lineage>
</organism>